<dbReference type="Pfam" id="PF23706">
    <property type="entry name" value="Rv1893"/>
    <property type="match status" value="1"/>
</dbReference>
<dbReference type="AlphaFoldDB" id="A0A7I7XXW3"/>
<reference evidence="1" key="2">
    <citation type="submission" date="2020-02" db="EMBL/GenBank/DDBJ databases">
        <authorList>
            <person name="Matsumoto Y."/>
            <person name="Motooka D."/>
            <person name="Nakamura S."/>
        </authorList>
    </citation>
    <scope>NUCLEOTIDE SEQUENCE</scope>
    <source>
        <strain evidence="1">JCM 13671</strain>
    </source>
</reference>
<dbReference type="RefSeq" id="WP_085157547.1">
    <property type="nucleotide sequence ID" value="NZ_AP022612.1"/>
</dbReference>
<dbReference type="OrthoDB" id="4740661at2"/>
<protein>
    <submittedName>
        <fullName evidence="1">Uncharacterized protein</fullName>
    </submittedName>
</protein>
<name>A0A7I7XXW3_9MYCO</name>
<keyword evidence="2" id="KW-1185">Reference proteome</keyword>
<evidence type="ECO:0000313" key="2">
    <source>
        <dbReference type="Proteomes" id="UP000466931"/>
    </source>
</evidence>
<accession>A0A7I7XXW3</accession>
<proteinExistence type="predicted"/>
<evidence type="ECO:0000313" key="1">
    <source>
        <dbReference type="EMBL" id="BBZ33994.1"/>
    </source>
</evidence>
<dbReference type="Proteomes" id="UP000466931">
    <property type="component" value="Chromosome"/>
</dbReference>
<dbReference type="InterPro" id="IPR057513">
    <property type="entry name" value="Rv1893"/>
</dbReference>
<dbReference type="EMBL" id="AP022612">
    <property type="protein sequence ID" value="BBZ33994.1"/>
    <property type="molecule type" value="Genomic_DNA"/>
</dbReference>
<reference evidence="1" key="1">
    <citation type="journal article" date="2019" name="Emerg. Microbes Infect.">
        <title>Comprehensive subspecies identification of 175 nontuberculous mycobacteria species based on 7547 genomic profiles.</title>
        <authorList>
            <person name="Matsumoto Y."/>
            <person name="Kinjo T."/>
            <person name="Motooka D."/>
            <person name="Nabeya D."/>
            <person name="Jung N."/>
            <person name="Uechi K."/>
            <person name="Horii T."/>
            <person name="Iida T."/>
            <person name="Fujita J."/>
            <person name="Nakamura S."/>
        </authorList>
    </citation>
    <scope>NUCLEOTIDE SEQUENCE [LARGE SCALE GENOMIC DNA]</scope>
    <source>
        <strain evidence="1">JCM 13671</strain>
    </source>
</reference>
<gene>
    <name evidence="1" type="ORF">MCNF_25990</name>
</gene>
<organism evidence="1 2">
    <name type="scientific">Mycolicibacterium confluentis</name>
    <dbReference type="NCBI Taxonomy" id="28047"/>
    <lineage>
        <taxon>Bacteria</taxon>
        <taxon>Bacillati</taxon>
        <taxon>Actinomycetota</taxon>
        <taxon>Actinomycetes</taxon>
        <taxon>Mycobacteriales</taxon>
        <taxon>Mycobacteriaceae</taxon>
        <taxon>Mycolicibacterium</taxon>
    </lineage>
</organism>
<sequence>MGFNPKDAVDSARDIATYAVDMSSDIVDNSVEILKGNISEGVGNIVQDSLDIAGHTFAKVKEIVTGPDAE</sequence>